<dbReference type="EC" id="2.7.11.1" evidence="1"/>
<dbReference type="CDD" id="cd14014">
    <property type="entry name" value="STKc_PknB_like"/>
    <property type="match status" value="1"/>
</dbReference>
<dbReference type="Gene3D" id="3.30.200.20">
    <property type="entry name" value="Phosphorylase Kinase, domain 1"/>
    <property type="match status" value="1"/>
</dbReference>
<dbReference type="PROSITE" id="PS50011">
    <property type="entry name" value="PROTEIN_KINASE_DOM"/>
    <property type="match status" value="1"/>
</dbReference>
<keyword evidence="9" id="KW-1133">Transmembrane helix</keyword>
<dbReference type="GO" id="GO:0003755">
    <property type="term" value="F:peptidyl-prolyl cis-trans isomerase activity"/>
    <property type="evidence" value="ECO:0007669"/>
    <property type="project" value="InterPro"/>
</dbReference>
<evidence type="ECO:0000313" key="13">
    <source>
        <dbReference type="Proteomes" id="UP000011666"/>
    </source>
</evidence>
<dbReference type="FunFam" id="3.30.200.20:FF:000348">
    <property type="entry name" value="Serine/threonine protein kinase"/>
    <property type="match status" value="1"/>
</dbReference>
<dbReference type="SUPFAM" id="SSF56112">
    <property type="entry name" value="Protein kinase-like (PK-like)"/>
    <property type="match status" value="1"/>
</dbReference>
<name>M0QM17_9ACTN</name>
<feature type="domain" description="Protein kinase" evidence="10">
    <location>
        <begin position="15"/>
        <end position="267"/>
    </location>
</feature>
<evidence type="ECO:0000256" key="2">
    <source>
        <dbReference type="ARBA" id="ARBA00022527"/>
    </source>
</evidence>
<evidence type="ECO:0000256" key="8">
    <source>
        <dbReference type="SAM" id="MobiDB-lite"/>
    </source>
</evidence>
<organism evidence="12 13">
    <name type="scientific">Gordonia soli NBRC 108243</name>
    <dbReference type="NCBI Taxonomy" id="1223545"/>
    <lineage>
        <taxon>Bacteria</taxon>
        <taxon>Bacillati</taxon>
        <taxon>Actinomycetota</taxon>
        <taxon>Actinomycetes</taxon>
        <taxon>Mycobacteriales</taxon>
        <taxon>Gordoniaceae</taxon>
        <taxon>Gordonia</taxon>
    </lineage>
</organism>
<dbReference type="RefSeq" id="WP_007622538.1">
    <property type="nucleotide sequence ID" value="NZ_BANX01000025.1"/>
</dbReference>
<keyword evidence="3" id="KW-0808">Transferase</keyword>
<feature type="region of interest" description="Disordered" evidence="8">
    <location>
        <begin position="477"/>
        <end position="499"/>
    </location>
</feature>
<evidence type="ECO:0000256" key="4">
    <source>
        <dbReference type="ARBA" id="ARBA00022741"/>
    </source>
</evidence>
<feature type="compositionally biased region" description="Polar residues" evidence="8">
    <location>
        <begin position="551"/>
        <end position="566"/>
    </location>
</feature>
<keyword evidence="6 7" id="KW-0067">ATP-binding</keyword>
<feature type="transmembrane region" description="Helical" evidence="9">
    <location>
        <begin position="423"/>
        <end position="445"/>
    </location>
</feature>
<feature type="domain" description="PPIase cyclophilin-type" evidence="11">
    <location>
        <begin position="508"/>
        <end position="679"/>
    </location>
</feature>
<evidence type="ECO:0000313" key="12">
    <source>
        <dbReference type="EMBL" id="GAC69454.1"/>
    </source>
</evidence>
<feature type="region of interest" description="Disordered" evidence="8">
    <location>
        <begin position="447"/>
        <end position="466"/>
    </location>
</feature>
<dbReference type="PROSITE" id="PS00107">
    <property type="entry name" value="PROTEIN_KINASE_ATP"/>
    <property type="match status" value="1"/>
</dbReference>
<dbReference type="OrthoDB" id="5169909at2"/>
<dbReference type="Pfam" id="PF00160">
    <property type="entry name" value="Pro_isomerase"/>
    <property type="match status" value="1"/>
</dbReference>
<keyword evidence="9" id="KW-0812">Transmembrane</keyword>
<sequence length="680" mass="68615">MTGQSSRTGTTLGPYRIGALLGRGGMGEVYEAYDSKKDRTVALKLLPPQLSDNDDFRERFLRESRTAARLSEPHIIPIHDFGEIDGLLYIDMRMVTGRDLRAELAKGPLAPSRAVQILTQIASALDSAHASGLVHRDVKPDNILIDENDFAYLVDFGIAHGATETRLTVAGSALGSLAYMAPERFGDQPAGPVSDVYSLACVLYETLTGAQPFATTSMQGLMTAHITAPPPTTGTAFDAVIARGMAKDPAHRFGSAREFAQAASVALSTPGPRPSQFPPGRPGSGAPVPPPYSGSGATIVGPAGHPGPSSSGPTSSGPTLPSPAVGRSPAAGSVSGPTVSGPATFGPTTSGPAGPTVSGPAVVPSGPVGPGTPPSYGHGGGFGTPPPPPGGPSGPQGLYGPQGWPQSPGGTGLPPQRSGRGKIIGAVAAVAVVVVILVVVGVVALGRSSGSDADGPPTTSAASSSAVAADTIACTYRDHDENGPTAPKPDGQQPDSGSVAATLATSQGDIGLTLDRTAAPCNVGAIVSLIKGGFYDNTTCHRLTATAGSSSLICGDPTGTQASSPGWASPDEPPKNLTPAPGAVDDKGRQGVLYPRGTIAVTNIDPTLRKNPEDSDGASTFFMVMKPITLVPYFTVVGTVDTAGLDVLDKIAAAGYTPAKPGVSYGRPNQSVVISTATVE</sequence>
<dbReference type="InterPro" id="IPR017441">
    <property type="entry name" value="Protein_kinase_ATP_BS"/>
</dbReference>
<dbReference type="eggNOG" id="COG0515">
    <property type="taxonomic scope" value="Bacteria"/>
</dbReference>
<keyword evidence="12" id="KW-0413">Isomerase</keyword>
<dbReference type="PROSITE" id="PS00108">
    <property type="entry name" value="PROTEIN_KINASE_ST"/>
    <property type="match status" value="1"/>
</dbReference>
<dbReference type="PANTHER" id="PTHR43289">
    <property type="entry name" value="MITOGEN-ACTIVATED PROTEIN KINASE KINASE KINASE 20-RELATED"/>
    <property type="match status" value="1"/>
</dbReference>
<dbReference type="GO" id="GO:0005524">
    <property type="term" value="F:ATP binding"/>
    <property type="evidence" value="ECO:0007669"/>
    <property type="project" value="UniProtKB-UniRule"/>
</dbReference>
<dbReference type="Proteomes" id="UP000011666">
    <property type="component" value="Unassembled WGS sequence"/>
</dbReference>
<dbReference type="GO" id="GO:0004674">
    <property type="term" value="F:protein serine/threonine kinase activity"/>
    <property type="evidence" value="ECO:0007669"/>
    <property type="project" value="UniProtKB-KW"/>
</dbReference>
<dbReference type="AlphaFoldDB" id="M0QM17"/>
<evidence type="ECO:0000256" key="9">
    <source>
        <dbReference type="SAM" id="Phobius"/>
    </source>
</evidence>
<keyword evidence="9" id="KW-0472">Membrane</keyword>
<dbReference type="InterPro" id="IPR029000">
    <property type="entry name" value="Cyclophilin-like_dom_sf"/>
</dbReference>
<keyword evidence="2 12" id="KW-0723">Serine/threonine-protein kinase</keyword>
<dbReference type="InterPro" id="IPR002130">
    <property type="entry name" value="Cyclophilin-type_PPIase_dom"/>
</dbReference>
<dbReference type="STRING" id="1223545.GS4_25_00240"/>
<dbReference type="InterPro" id="IPR008271">
    <property type="entry name" value="Ser/Thr_kinase_AS"/>
</dbReference>
<evidence type="ECO:0000259" key="11">
    <source>
        <dbReference type="PROSITE" id="PS50072"/>
    </source>
</evidence>
<dbReference type="EMBL" id="BANX01000025">
    <property type="protein sequence ID" value="GAC69454.1"/>
    <property type="molecule type" value="Genomic_DNA"/>
</dbReference>
<evidence type="ECO:0000256" key="6">
    <source>
        <dbReference type="ARBA" id="ARBA00022840"/>
    </source>
</evidence>
<keyword evidence="4 7" id="KW-0547">Nucleotide-binding</keyword>
<evidence type="ECO:0000256" key="1">
    <source>
        <dbReference type="ARBA" id="ARBA00012513"/>
    </source>
</evidence>
<dbReference type="PROSITE" id="PS50072">
    <property type="entry name" value="CSA_PPIASE_2"/>
    <property type="match status" value="1"/>
</dbReference>
<dbReference type="SMART" id="SM00220">
    <property type="entry name" value="S_TKc"/>
    <property type="match status" value="1"/>
</dbReference>
<feature type="binding site" evidence="7">
    <location>
        <position position="44"/>
    </location>
    <ligand>
        <name>ATP</name>
        <dbReference type="ChEBI" id="CHEBI:30616"/>
    </ligand>
</feature>
<dbReference type="Gene3D" id="1.10.510.10">
    <property type="entry name" value="Transferase(Phosphotransferase) domain 1"/>
    <property type="match status" value="1"/>
</dbReference>
<feature type="compositionally biased region" description="Low complexity" evidence="8">
    <location>
        <begin position="340"/>
        <end position="366"/>
    </location>
</feature>
<dbReference type="InterPro" id="IPR011009">
    <property type="entry name" value="Kinase-like_dom_sf"/>
</dbReference>
<accession>M0QM17</accession>
<dbReference type="SUPFAM" id="SSF50891">
    <property type="entry name" value="Cyclophilin-like"/>
    <property type="match status" value="1"/>
</dbReference>
<proteinExistence type="predicted"/>
<evidence type="ECO:0000256" key="7">
    <source>
        <dbReference type="PROSITE-ProRule" id="PRU10141"/>
    </source>
</evidence>
<evidence type="ECO:0000256" key="5">
    <source>
        <dbReference type="ARBA" id="ARBA00022777"/>
    </source>
</evidence>
<gene>
    <name evidence="12" type="ORF">GS4_25_00240</name>
</gene>
<feature type="region of interest" description="Disordered" evidence="8">
    <location>
        <begin position="264"/>
        <end position="417"/>
    </location>
</feature>
<evidence type="ECO:0000256" key="3">
    <source>
        <dbReference type="ARBA" id="ARBA00022679"/>
    </source>
</evidence>
<feature type="region of interest" description="Disordered" evidence="8">
    <location>
        <begin position="551"/>
        <end position="589"/>
    </location>
</feature>
<dbReference type="eggNOG" id="COG0652">
    <property type="taxonomic scope" value="Bacteria"/>
</dbReference>
<evidence type="ECO:0000259" key="10">
    <source>
        <dbReference type="PROSITE" id="PS50011"/>
    </source>
</evidence>
<feature type="compositionally biased region" description="Low complexity" evidence="8">
    <location>
        <begin position="301"/>
        <end position="324"/>
    </location>
</feature>
<dbReference type="Pfam" id="PF00069">
    <property type="entry name" value="Pkinase"/>
    <property type="match status" value="1"/>
</dbReference>
<dbReference type="Gene3D" id="2.40.100.10">
    <property type="entry name" value="Cyclophilin-like"/>
    <property type="match status" value="1"/>
</dbReference>
<keyword evidence="5 12" id="KW-0418">Kinase</keyword>
<feature type="compositionally biased region" description="Pro residues" evidence="8">
    <location>
        <begin position="271"/>
        <end position="292"/>
    </location>
</feature>
<dbReference type="PANTHER" id="PTHR43289:SF6">
    <property type="entry name" value="SERINE_THREONINE-PROTEIN KINASE NEKL-3"/>
    <property type="match status" value="1"/>
</dbReference>
<comment type="caution">
    <text evidence="12">The sequence shown here is derived from an EMBL/GenBank/DDBJ whole genome shotgun (WGS) entry which is preliminary data.</text>
</comment>
<keyword evidence="13" id="KW-1185">Reference proteome</keyword>
<dbReference type="InterPro" id="IPR000719">
    <property type="entry name" value="Prot_kinase_dom"/>
</dbReference>
<reference evidence="12 13" key="1">
    <citation type="submission" date="2013-01" db="EMBL/GenBank/DDBJ databases">
        <title>Whole genome shotgun sequence of Gordonia soli NBRC 108243.</title>
        <authorList>
            <person name="Isaki-Nakamura S."/>
            <person name="Hosoyama A."/>
            <person name="Tsuchikane K."/>
            <person name="Ando Y."/>
            <person name="Baba S."/>
            <person name="Ohji S."/>
            <person name="Hamada M."/>
            <person name="Tamura T."/>
            <person name="Yamazoe A."/>
            <person name="Yamazaki S."/>
            <person name="Fujita N."/>
        </authorList>
    </citation>
    <scope>NUCLEOTIDE SEQUENCE [LARGE SCALE GENOMIC DNA]</scope>
    <source>
        <strain evidence="12 13">NBRC 108243</strain>
    </source>
</reference>
<protein>
    <recommendedName>
        <fullName evidence="1">non-specific serine/threonine protein kinase</fullName>
        <ecNumber evidence="1">2.7.11.1</ecNumber>
    </recommendedName>
</protein>